<feature type="signal peptide" evidence="2">
    <location>
        <begin position="1"/>
        <end position="23"/>
    </location>
</feature>
<proteinExistence type="predicted"/>
<gene>
    <name evidence="4" type="ORF">ATC1_12208</name>
</gene>
<dbReference type="InterPro" id="IPR025997">
    <property type="entry name" value="SBP_2_dom"/>
</dbReference>
<dbReference type="GO" id="GO:0030246">
    <property type="term" value="F:carbohydrate binding"/>
    <property type="evidence" value="ECO:0007669"/>
    <property type="project" value="TreeGrafter"/>
</dbReference>
<evidence type="ECO:0000256" key="1">
    <source>
        <dbReference type="ARBA" id="ARBA00004196"/>
    </source>
</evidence>
<dbReference type="InterPro" id="IPR026266">
    <property type="entry name" value="AraF"/>
</dbReference>
<keyword evidence="2" id="KW-0732">Signal</keyword>
<keyword evidence="4" id="KW-0813">Transport</keyword>
<dbReference type="InterPro" id="IPR028082">
    <property type="entry name" value="Peripla_BP_I"/>
</dbReference>
<protein>
    <submittedName>
        <fullName evidence="4">ABC-type sugar transport system, periplasmic component, contains N-terminal xre family HTH domain</fullName>
    </submittedName>
</protein>
<dbReference type="CDD" id="cd01540">
    <property type="entry name" value="PBP1_arabinose_binding"/>
    <property type="match status" value="1"/>
</dbReference>
<dbReference type="RefSeq" id="WP_062278324.1">
    <property type="nucleotide sequence ID" value="NZ_DF968180.1"/>
</dbReference>
<dbReference type="GO" id="GO:0030288">
    <property type="term" value="C:outer membrane-bounded periplasmic space"/>
    <property type="evidence" value="ECO:0007669"/>
    <property type="project" value="TreeGrafter"/>
</dbReference>
<dbReference type="OrthoDB" id="9769193at2"/>
<evidence type="ECO:0000313" key="4">
    <source>
        <dbReference type="EMBL" id="GAP39674.1"/>
    </source>
</evidence>
<dbReference type="STRING" id="1678840.ATC1_12208"/>
<dbReference type="PIRSF" id="PIRSF002816">
    <property type="entry name" value="AraF"/>
    <property type="match status" value="1"/>
</dbReference>
<evidence type="ECO:0000259" key="3">
    <source>
        <dbReference type="Pfam" id="PF13407"/>
    </source>
</evidence>
<dbReference type="Gene3D" id="3.40.50.2300">
    <property type="match status" value="2"/>
</dbReference>
<organism evidence="4">
    <name type="scientific">Flexilinea flocculi</name>
    <dbReference type="NCBI Taxonomy" id="1678840"/>
    <lineage>
        <taxon>Bacteria</taxon>
        <taxon>Bacillati</taxon>
        <taxon>Chloroflexota</taxon>
        <taxon>Anaerolineae</taxon>
        <taxon>Anaerolineales</taxon>
        <taxon>Anaerolineaceae</taxon>
        <taxon>Flexilinea</taxon>
    </lineage>
</organism>
<dbReference type="PANTHER" id="PTHR30036">
    <property type="entry name" value="D-XYLOSE-BINDING PERIPLASMIC PROTEIN"/>
    <property type="match status" value="1"/>
</dbReference>
<evidence type="ECO:0000313" key="5">
    <source>
        <dbReference type="Proteomes" id="UP000053370"/>
    </source>
</evidence>
<feature type="domain" description="Periplasmic binding protein" evidence="3">
    <location>
        <begin position="30"/>
        <end position="294"/>
    </location>
</feature>
<reference evidence="4" key="1">
    <citation type="journal article" date="2015" name="Genome Announc.">
        <title>Draft Genome Sequence of Anaerolineae Strain TC1, a Novel Isolate from a Methanogenic Wastewater Treatment System.</title>
        <authorList>
            <person name="Matsuura N."/>
            <person name="Tourlousse D.M."/>
            <person name="Sun L."/>
            <person name="Toyonaga M."/>
            <person name="Kuroda K."/>
            <person name="Ohashi A."/>
            <person name="Cruz R."/>
            <person name="Yamaguchi T."/>
            <person name="Sekiguchi Y."/>
        </authorList>
    </citation>
    <scope>NUCLEOTIDE SEQUENCE [LARGE SCALE GENOMIC DNA]</scope>
    <source>
        <strain evidence="4">TC1</strain>
    </source>
</reference>
<dbReference type="PATRIC" id="fig|1678840.3.peg.754"/>
<dbReference type="Pfam" id="PF13407">
    <property type="entry name" value="Peripla_BP_4"/>
    <property type="match status" value="1"/>
</dbReference>
<feature type="chain" id="PRO_5005513882" evidence="2">
    <location>
        <begin position="24"/>
        <end position="331"/>
    </location>
</feature>
<dbReference type="SUPFAM" id="SSF53822">
    <property type="entry name" value="Periplasmic binding protein-like I"/>
    <property type="match status" value="1"/>
</dbReference>
<keyword evidence="5" id="KW-1185">Reference proteome</keyword>
<accession>A0A0K8PAZ7</accession>
<evidence type="ECO:0000256" key="2">
    <source>
        <dbReference type="SAM" id="SignalP"/>
    </source>
</evidence>
<dbReference type="AlphaFoldDB" id="A0A0K8PAZ7"/>
<dbReference type="InterPro" id="IPR050555">
    <property type="entry name" value="Bact_Solute-Bind_Prot2"/>
</dbReference>
<dbReference type="EMBL" id="DF968180">
    <property type="protein sequence ID" value="GAP39674.1"/>
    <property type="molecule type" value="Genomic_DNA"/>
</dbReference>
<name>A0A0K8PAZ7_9CHLR</name>
<sequence length="331" mass="34269">MKKLFAVFMVTIVFLTLSATVIAADAPLYVVINKSADQQYFIDLQNAFVAKTEELGGTAKKFDAKLDPALGVSLIDDAISAGAKGIAITVPDQTIGPAIAKAAKDAGVVLIATDDSIVDEAGAPVPFVGFDGKDMGKKVGEAAGKLLTEAGWLNDSAKKVGVLSVEVQTLSVCNDRTDNEKEQIKLVGVTDDQIFSVPYTGETLSSQDAAGPIITAHPEITNWVVFGCNDEGVLGTLNALATAGAKPDDIIGVGLGAYEACKPWAAGQPSGWKASLFISGLDVGNTAAQVLHDAVVNGVVPPEKSFAPTSIVDPTNYKDLMDAISVGNCSK</sequence>
<dbReference type="PANTHER" id="PTHR30036:SF6">
    <property type="entry name" value="L-ARABINOSE-BINDING PERIPLASMIC PROTEIN"/>
    <property type="match status" value="1"/>
</dbReference>
<keyword evidence="4" id="KW-0762">Sugar transport</keyword>
<comment type="subcellular location">
    <subcellularLocation>
        <location evidence="1">Cell envelope</location>
    </subcellularLocation>
</comment>
<dbReference type="GO" id="GO:0042882">
    <property type="term" value="P:L-arabinose transmembrane transport"/>
    <property type="evidence" value="ECO:0007669"/>
    <property type="project" value="InterPro"/>
</dbReference>
<dbReference type="Proteomes" id="UP000053370">
    <property type="component" value="Unassembled WGS sequence"/>
</dbReference>